<reference evidence="6 7" key="1">
    <citation type="submission" date="2019-03" db="EMBL/GenBank/DDBJ databases">
        <title>Genomic Encyclopedia of Type Strains, Phase IV (KMG-IV): sequencing the most valuable type-strain genomes for metagenomic binning, comparative biology and taxonomic classification.</title>
        <authorList>
            <person name="Goeker M."/>
        </authorList>
    </citation>
    <scope>NUCLEOTIDE SEQUENCE [LARGE SCALE GENOMIC DNA]</scope>
    <source>
        <strain evidence="6 7">DSM 15969</strain>
    </source>
</reference>
<dbReference type="GO" id="GO:0004022">
    <property type="term" value="F:alcohol dehydrogenase (NAD+) activity"/>
    <property type="evidence" value="ECO:0007669"/>
    <property type="project" value="UniProtKB-ARBA"/>
</dbReference>
<dbReference type="InterPro" id="IPR039697">
    <property type="entry name" value="Alcohol_dehydrogenase_Fe"/>
</dbReference>
<proteinExistence type="inferred from homology"/>
<sequence>MVNDFTFGISTKVIFGRNAIKNVVPICESRGIAKILIITGRTATKKSPHFLSLLEQLHLAGMKVQVFSEVEADPSAETVGQGVSLLQETQADAIVAFGGGSPMDAAKSINMVHANGGSILDYLYGRRTITKSGLPLLCIPTTAGTGSEVTAAAVTSDRQSKQKIGVSHELMMPSLAIVDPVLHASMPPDVTAATGIDALTHAVEAFVAVKANPITDGLAMQAIKLIGSNLRRAYLQGDDLEARSNMAVASLIAGAAFTNAGLGAVHGIAHPIGAQFGISHGVANGIMLPYVLDYYRQAGNAKLRDIAQALGVDTHELTDQEAQTAAITAINTLKKDLSIPETLGDVQISLTEIENICKDAATYRLLPNSPRQLAIEDLRIIVASAFEKSAQ</sequence>
<keyword evidence="7" id="KW-1185">Reference proteome</keyword>
<dbReference type="Pfam" id="PF25137">
    <property type="entry name" value="ADH_Fe_C"/>
    <property type="match status" value="1"/>
</dbReference>
<comment type="caution">
    <text evidence="6">The sequence shown here is derived from an EMBL/GenBank/DDBJ whole genome shotgun (WGS) entry which is preliminary data.</text>
</comment>
<dbReference type="AlphaFoldDB" id="A0A4R1PXW7"/>
<organism evidence="6 7">
    <name type="scientific">Anaerospora hongkongensis</name>
    <dbReference type="NCBI Taxonomy" id="244830"/>
    <lineage>
        <taxon>Bacteria</taxon>
        <taxon>Bacillati</taxon>
        <taxon>Bacillota</taxon>
        <taxon>Negativicutes</taxon>
        <taxon>Selenomonadales</taxon>
        <taxon>Sporomusaceae</taxon>
        <taxon>Anaerospora</taxon>
    </lineage>
</organism>
<evidence type="ECO:0000313" key="7">
    <source>
        <dbReference type="Proteomes" id="UP000295063"/>
    </source>
</evidence>
<dbReference type="FunFam" id="3.40.50.1970:FF:000003">
    <property type="entry name" value="Alcohol dehydrogenase, iron-containing"/>
    <property type="match status" value="1"/>
</dbReference>
<keyword evidence="3" id="KW-0520">NAD</keyword>
<dbReference type="PROSITE" id="PS00913">
    <property type="entry name" value="ADH_IRON_1"/>
    <property type="match status" value="1"/>
</dbReference>
<dbReference type="FunFam" id="1.20.1090.10:FF:000001">
    <property type="entry name" value="Aldehyde-alcohol dehydrogenase"/>
    <property type="match status" value="1"/>
</dbReference>
<accession>A0A4R1PXW7</accession>
<dbReference type="InterPro" id="IPR018211">
    <property type="entry name" value="ADH_Fe_CS"/>
</dbReference>
<dbReference type="EMBL" id="SLUI01000013">
    <property type="protein sequence ID" value="TCL35281.1"/>
    <property type="molecule type" value="Genomic_DNA"/>
</dbReference>
<evidence type="ECO:0000313" key="6">
    <source>
        <dbReference type="EMBL" id="TCL35281.1"/>
    </source>
</evidence>
<dbReference type="Gene3D" id="1.20.1090.10">
    <property type="entry name" value="Dehydroquinate synthase-like - alpha domain"/>
    <property type="match status" value="1"/>
</dbReference>
<dbReference type="InterPro" id="IPR056798">
    <property type="entry name" value="ADH_Fe_C"/>
</dbReference>
<dbReference type="SUPFAM" id="SSF56796">
    <property type="entry name" value="Dehydroquinate synthase-like"/>
    <property type="match status" value="1"/>
</dbReference>
<evidence type="ECO:0000256" key="1">
    <source>
        <dbReference type="ARBA" id="ARBA00007358"/>
    </source>
</evidence>
<evidence type="ECO:0000259" key="5">
    <source>
        <dbReference type="Pfam" id="PF25137"/>
    </source>
</evidence>
<dbReference type="PROSITE" id="PS00060">
    <property type="entry name" value="ADH_IRON_2"/>
    <property type="match status" value="1"/>
</dbReference>
<dbReference type="PANTHER" id="PTHR11496">
    <property type="entry name" value="ALCOHOL DEHYDROGENASE"/>
    <property type="match status" value="1"/>
</dbReference>
<dbReference type="Pfam" id="PF00465">
    <property type="entry name" value="Fe-ADH"/>
    <property type="match status" value="1"/>
</dbReference>
<evidence type="ECO:0000256" key="3">
    <source>
        <dbReference type="ARBA" id="ARBA00023027"/>
    </source>
</evidence>
<protein>
    <submittedName>
        <fullName evidence="6">Alcohol dehydrogenase</fullName>
    </submittedName>
</protein>
<dbReference type="PANTHER" id="PTHR11496:SF102">
    <property type="entry name" value="ALCOHOL DEHYDROGENASE 4"/>
    <property type="match status" value="1"/>
</dbReference>
<dbReference type="Proteomes" id="UP000295063">
    <property type="component" value="Unassembled WGS sequence"/>
</dbReference>
<comment type="similarity">
    <text evidence="1">Belongs to the iron-containing alcohol dehydrogenase family.</text>
</comment>
<name>A0A4R1PXW7_9FIRM</name>
<gene>
    <name evidence="6" type="ORF">EV210_113124</name>
</gene>
<dbReference type="GO" id="GO:0046872">
    <property type="term" value="F:metal ion binding"/>
    <property type="evidence" value="ECO:0007669"/>
    <property type="project" value="InterPro"/>
</dbReference>
<dbReference type="Gene3D" id="3.40.50.1970">
    <property type="match status" value="1"/>
</dbReference>
<feature type="domain" description="Alcohol dehydrogenase iron-type/glycerol dehydrogenase GldA" evidence="4">
    <location>
        <begin position="11"/>
        <end position="180"/>
    </location>
</feature>
<dbReference type="InterPro" id="IPR001670">
    <property type="entry name" value="ADH_Fe/GldA"/>
</dbReference>
<keyword evidence="2" id="KW-0560">Oxidoreductase</keyword>
<feature type="domain" description="Fe-containing alcohol dehydrogenase-like C-terminal" evidence="5">
    <location>
        <begin position="191"/>
        <end position="385"/>
    </location>
</feature>
<evidence type="ECO:0000256" key="2">
    <source>
        <dbReference type="ARBA" id="ARBA00023002"/>
    </source>
</evidence>
<dbReference type="CDD" id="cd08551">
    <property type="entry name" value="Fe-ADH"/>
    <property type="match status" value="1"/>
</dbReference>
<evidence type="ECO:0000259" key="4">
    <source>
        <dbReference type="Pfam" id="PF00465"/>
    </source>
</evidence>